<feature type="active site" description="Proton donor" evidence="2">
    <location>
        <position position="452"/>
    </location>
</feature>
<comment type="similarity">
    <text evidence="1 4">Belongs to the GMC oxidoreductase family.</text>
</comment>
<reference evidence="6" key="1">
    <citation type="journal article" date="2021" name="J Fungi (Basel)">
        <title>Virulence traits and population genomics of the black yeast Aureobasidium melanogenum.</title>
        <authorList>
            <person name="Cernosa A."/>
            <person name="Sun X."/>
            <person name="Gostincar C."/>
            <person name="Fang C."/>
            <person name="Gunde-Cimerman N."/>
            <person name="Song Z."/>
        </authorList>
    </citation>
    <scope>NUCLEOTIDE SEQUENCE</scope>
    <source>
        <strain evidence="6">EXF-9911</strain>
    </source>
</reference>
<comment type="cofactor">
    <cofactor evidence="3">
        <name>FAD</name>
        <dbReference type="ChEBI" id="CHEBI:57692"/>
    </cofactor>
</comment>
<dbReference type="Proteomes" id="UP000779574">
    <property type="component" value="Unassembled WGS sequence"/>
</dbReference>
<keyword evidence="3 4" id="KW-0274">FAD</keyword>
<proteinExistence type="inferred from homology"/>
<dbReference type="Pfam" id="PF00732">
    <property type="entry name" value="GMC_oxred_N"/>
    <property type="match status" value="1"/>
</dbReference>
<evidence type="ECO:0000259" key="5">
    <source>
        <dbReference type="PROSITE" id="PS00623"/>
    </source>
</evidence>
<dbReference type="InterPro" id="IPR036188">
    <property type="entry name" value="FAD/NAD-bd_sf"/>
</dbReference>
<dbReference type="Gene3D" id="3.50.50.60">
    <property type="entry name" value="FAD/NAD(P)-binding domain"/>
    <property type="match status" value="1"/>
</dbReference>
<dbReference type="GO" id="GO:0050660">
    <property type="term" value="F:flavin adenine dinucleotide binding"/>
    <property type="evidence" value="ECO:0007669"/>
    <property type="project" value="InterPro"/>
</dbReference>
<dbReference type="Pfam" id="PF05199">
    <property type="entry name" value="GMC_oxred_C"/>
    <property type="match status" value="1"/>
</dbReference>
<evidence type="ECO:0000256" key="2">
    <source>
        <dbReference type="PIRSR" id="PIRSR000137-1"/>
    </source>
</evidence>
<dbReference type="GO" id="GO:0016614">
    <property type="term" value="F:oxidoreductase activity, acting on CH-OH group of donors"/>
    <property type="evidence" value="ECO:0007669"/>
    <property type="project" value="InterPro"/>
</dbReference>
<dbReference type="InterPro" id="IPR007867">
    <property type="entry name" value="GMC_OxRtase_C"/>
</dbReference>
<dbReference type="PANTHER" id="PTHR11552">
    <property type="entry name" value="GLUCOSE-METHANOL-CHOLINE GMC OXIDOREDUCTASE"/>
    <property type="match status" value="1"/>
</dbReference>
<comment type="caution">
    <text evidence="6">The sequence shown here is derived from an EMBL/GenBank/DDBJ whole genome shotgun (WGS) entry which is preliminary data.</text>
</comment>
<dbReference type="SUPFAM" id="SSF51905">
    <property type="entry name" value="FAD/NAD(P)-binding domain"/>
    <property type="match status" value="1"/>
</dbReference>
<name>A0A9P8J939_AURME</name>
<feature type="non-terminal residue" evidence="6">
    <location>
        <position position="512"/>
    </location>
</feature>
<evidence type="ECO:0000256" key="1">
    <source>
        <dbReference type="ARBA" id="ARBA00010790"/>
    </source>
</evidence>
<evidence type="ECO:0000256" key="3">
    <source>
        <dbReference type="PIRSR" id="PIRSR000137-2"/>
    </source>
</evidence>
<dbReference type="PIRSF" id="PIRSF000137">
    <property type="entry name" value="Alcohol_oxidase"/>
    <property type="match status" value="1"/>
</dbReference>
<dbReference type="AlphaFoldDB" id="A0A9P8J939"/>
<evidence type="ECO:0000256" key="4">
    <source>
        <dbReference type="RuleBase" id="RU003968"/>
    </source>
</evidence>
<protein>
    <recommendedName>
        <fullName evidence="5">Glucose-methanol-choline oxidoreductase N-terminal domain-containing protein</fullName>
    </recommendedName>
</protein>
<gene>
    <name evidence="6" type="ORF">KCU76_g7487</name>
</gene>
<reference evidence="6" key="2">
    <citation type="submission" date="2021-08" db="EMBL/GenBank/DDBJ databases">
        <authorList>
            <person name="Gostincar C."/>
            <person name="Sun X."/>
            <person name="Song Z."/>
            <person name="Gunde-Cimerman N."/>
        </authorList>
    </citation>
    <scope>NUCLEOTIDE SEQUENCE</scope>
    <source>
        <strain evidence="6">EXF-9911</strain>
    </source>
</reference>
<dbReference type="EMBL" id="JAHFXF010000270">
    <property type="protein sequence ID" value="KAG9691392.1"/>
    <property type="molecule type" value="Genomic_DNA"/>
</dbReference>
<dbReference type="InterPro" id="IPR012132">
    <property type="entry name" value="GMC_OxRdtase"/>
</dbReference>
<evidence type="ECO:0000313" key="7">
    <source>
        <dbReference type="Proteomes" id="UP000779574"/>
    </source>
</evidence>
<dbReference type="SUPFAM" id="SSF54373">
    <property type="entry name" value="FAD-linked reductases, C-terminal domain"/>
    <property type="match status" value="1"/>
</dbReference>
<evidence type="ECO:0000313" key="6">
    <source>
        <dbReference type="EMBL" id="KAG9691392.1"/>
    </source>
</evidence>
<dbReference type="InterPro" id="IPR000172">
    <property type="entry name" value="GMC_OxRdtase_N"/>
</dbReference>
<dbReference type="OrthoDB" id="269227at2759"/>
<feature type="domain" description="Glucose-methanol-choline oxidoreductase N-terminal" evidence="5">
    <location>
        <begin position="41"/>
        <end position="64"/>
    </location>
</feature>
<feature type="binding site" evidence="3">
    <location>
        <position position="182"/>
    </location>
    <ligand>
        <name>FAD</name>
        <dbReference type="ChEBI" id="CHEBI:57692"/>
    </ligand>
</feature>
<organism evidence="6 7">
    <name type="scientific">Aureobasidium melanogenum</name>
    <name type="common">Aureobasidium pullulans var. melanogenum</name>
    <dbReference type="NCBI Taxonomy" id="46634"/>
    <lineage>
        <taxon>Eukaryota</taxon>
        <taxon>Fungi</taxon>
        <taxon>Dikarya</taxon>
        <taxon>Ascomycota</taxon>
        <taxon>Pezizomycotina</taxon>
        <taxon>Dothideomycetes</taxon>
        <taxon>Dothideomycetidae</taxon>
        <taxon>Dothideales</taxon>
        <taxon>Saccotheciaceae</taxon>
        <taxon>Aureobasidium</taxon>
    </lineage>
</organism>
<dbReference type="PROSITE" id="PS00623">
    <property type="entry name" value="GMC_OXRED_1"/>
    <property type="match status" value="1"/>
</dbReference>
<feature type="active site" description="Proton acceptor" evidence="2">
    <location>
        <position position="490"/>
    </location>
</feature>
<dbReference type="PANTHER" id="PTHR11552:SF123">
    <property type="entry name" value="GMC OXIDOREDUCTASE (AFU_ORTHOLOGUE AFUA_2G01770)-RELATED"/>
    <property type="match status" value="1"/>
</dbReference>
<keyword evidence="4" id="KW-0285">Flavoprotein</keyword>
<dbReference type="Gene3D" id="3.30.560.10">
    <property type="entry name" value="Glucose Oxidase, domain 3"/>
    <property type="match status" value="1"/>
</dbReference>
<accession>A0A9P8J939</accession>
<sequence>MPGITNQPAGFPKLRGSPLDYSLDTTPQPYLKGRRLKQWGGKCLGGSGAINAAGWTRGPACDFDRWAQLTGDPDWSWEKMLPYFRKAEAFSSKDGGCINQDLHGSDGPMKVFVQGRTESEYQMHDCIKKLWLDRGLCWNPDLNSGSALGLGYPGTLWNEGQRQYPQNAYDLSGIEVRLRTRVHKILFHDDNLSATPRPRGVLTLDGKTFLASQVIVAAGVYFTPQILMLSGIGRHEDLARLGIETKISNEFVGQHLRDDLNVRQVFRLRDPAKHGGFGQKPLHRLPLDHFAYLQCSSEKLIQALREDGEHDPSHHWLLHPGRVHQEVYIMYLALLSGTQLQSLDIQQDGTYFTTSVYNMAPTARGEVRLASADPRHAPVVDPRYQSKAVDREVMHDALRQVYQLLMFPIDESVEPTTIEEVLLDKSHLPLTKQLTDDEIDGRIAYCAESGAHPSGTCGMGRVLDSRLRVIGAEGLRIVDASAFPDGISAHIQAAVYALAEKGAEMILQDANA</sequence>